<sequence length="444" mass="47170">MKKMFLRASAFAGLAFSALALASCGGSSEVEVKDAQGNTVKISQTEDSEAVTKALVVVAQNGMTKTEKNYAFSVDAKVDANINVSLQGITGNIAANASAYVGATLGNKTYKAYTPTEEGYAEADNTEAAAFLKQNLGLLASLDGSVKFSNVTVDEKYEGFANYSKEMLDAVKESVSGYNNKTATAKARAFLYDGAFYVELDANAPKEMANAKEDLALNYYGKMALPLDDMAAMVSTALSDYQTLSYDEFIEKYSSMLEMFNISLPTMPMGSLSIPDDFFTSEDYTKVVNAVKALGVKISSVNNNNVTFSVDLTVNKLLEAAKSYLGEEAVTAMVSTLGLDNVNKDTTFLSLSISYDVVKNVVTQVKASSQAVDVIATLVNVVANVISMMQGSTGGTALIPEGALTGNFSFEANFKVDGDVSFTAAPNSSYEYADLDLGELPFAA</sequence>
<dbReference type="RefSeq" id="WP_119015486.1">
    <property type="nucleotide sequence ID" value="NZ_QXEV01000002.1"/>
</dbReference>
<name>A0A397S1U3_9MOLU</name>
<dbReference type="InParanoid" id="A0A397S1U3"/>
<accession>A0A397S1U3</accession>
<proteinExistence type="predicted"/>
<evidence type="ECO:0000313" key="3">
    <source>
        <dbReference type="Proteomes" id="UP000266506"/>
    </source>
</evidence>
<dbReference type="EMBL" id="QXEV01000002">
    <property type="protein sequence ID" value="RIA78365.1"/>
    <property type="molecule type" value="Genomic_DNA"/>
</dbReference>
<keyword evidence="3" id="KW-1185">Reference proteome</keyword>
<reference evidence="2 3" key="1">
    <citation type="submission" date="2018-08" db="EMBL/GenBank/DDBJ databases">
        <title>Genomic Encyclopedia of Archaeal and Bacterial Type Strains, Phase II (KMG-II): from individual species to whole genera.</title>
        <authorList>
            <person name="Goeker M."/>
        </authorList>
    </citation>
    <scope>NUCLEOTIDE SEQUENCE [LARGE SCALE GENOMIC DNA]</scope>
    <source>
        <strain evidence="2 3">ATCC 27112</strain>
    </source>
</reference>
<dbReference type="PROSITE" id="PS51257">
    <property type="entry name" value="PROKAR_LIPOPROTEIN"/>
    <property type="match status" value="1"/>
</dbReference>
<evidence type="ECO:0000256" key="1">
    <source>
        <dbReference type="SAM" id="SignalP"/>
    </source>
</evidence>
<dbReference type="Proteomes" id="UP000266506">
    <property type="component" value="Unassembled WGS sequence"/>
</dbReference>
<protein>
    <recommendedName>
        <fullName evidence="4">Lipoprotein</fullName>
    </recommendedName>
</protein>
<comment type="caution">
    <text evidence="2">The sequence shown here is derived from an EMBL/GenBank/DDBJ whole genome shotgun (WGS) entry which is preliminary data.</text>
</comment>
<feature type="chain" id="PRO_5017252823" description="Lipoprotein" evidence="1">
    <location>
        <begin position="23"/>
        <end position="444"/>
    </location>
</feature>
<evidence type="ECO:0008006" key="4">
    <source>
        <dbReference type="Google" id="ProtNLM"/>
    </source>
</evidence>
<keyword evidence="1" id="KW-0732">Signal</keyword>
<feature type="signal peptide" evidence="1">
    <location>
        <begin position="1"/>
        <end position="22"/>
    </location>
</feature>
<organism evidence="2 3">
    <name type="scientific">Anaeroplasma bactoclasticum</name>
    <dbReference type="NCBI Taxonomy" id="2088"/>
    <lineage>
        <taxon>Bacteria</taxon>
        <taxon>Bacillati</taxon>
        <taxon>Mycoplasmatota</taxon>
        <taxon>Mollicutes</taxon>
        <taxon>Anaeroplasmatales</taxon>
        <taxon>Anaeroplasmataceae</taxon>
        <taxon>Anaeroplasma</taxon>
    </lineage>
</organism>
<gene>
    <name evidence="2" type="ORF">EI71_00317</name>
</gene>
<dbReference type="AlphaFoldDB" id="A0A397S1U3"/>
<evidence type="ECO:0000313" key="2">
    <source>
        <dbReference type="EMBL" id="RIA78365.1"/>
    </source>
</evidence>